<comment type="caution">
    <text evidence="2">The sequence shown here is derived from an EMBL/GenBank/DDBJ whole genome shotgun (WGS) entry which is preliminary data.</text>
</comment>
<protein>
    <submittedName>
        <fullName evidence="2">Uncharacterized protein</fullName>
    </submittedName>
</protein>
<evidence type="ECO:0000313" key="3">
    <source>
        <dbReference type="Proteomes" id="UP001286456"/>
    </source>
</evidence>
<feature type="transmembrane region" description="Helical" evidence="1">
    <location>
        <begin position="105"/>
        <end position="124"/>
    </location>
</feature>
<sequence length="152" mass="17828">MFNFRSLMMGLVQIEHTIYPILSPLAMPLFWLETLLFWMLDLPTSTSFRMFRRPDTVPEGYTDVAYSYTLLAIMLIPYFVSWDRTGCRSQLGELLRPLTRGARPLTEYAVMFARVWLLVAWYNLAVAQFMADPTEQTKVFLFIKISCFIFIL</sequence>
<name>A0AAE0J2C8_9PEZI</name>
<reference evidence="2" key="2">
    <citation type="submission" date="2023-06" db="EMBL/GenBank/DDBJ databases">
        <authorList>
            <consortium name="Lawrence Berkeley National Laboratory"/>
            <person name="Haridas S."/>
            <person name="Hensen N."/>
            <person name="Bonometti L."/>
            <person name="Westerberg I."/>
            <person name="Brannstrom I.O."/>
            <person name="Guillou S."/>
            <person name="Cros-Aarteil S."/>
            <person name="Calhoun S."/>
            <person name="Kuo A."/>
            <person name="Mondo S."/>
            <person name="Pangilinan J."/>
            <person name="Riley R."/>
            <person name="Labutti K."/>
            <person name="Andreopoulos B."/>
            <person name="Lipzen A."/>
            <person name="Chen C."/>
            <person name="Yanf M."/>
            <person name="Daum C."/>
            <person name="Ng V."/>
            <person name="Clum A."/>
            <person name="Steindorff A."/>
            <person name="Ohm R."/>
            <person name="Martin F."/>
            <person name="Silar P."/>
            <person name="Natvig D."/>
            <person name="Lalanne C."/>
            <person name="Gautier V."/>
            <person name="Ament-Velasquez S.L."/>
            <person name="Kruys A."/>
            <person name="Hutchinson M.I."/>
            <person name="Powell A.J."/>
            <person name="Barry K."/>
            <person name="Miller A.N."/>
            <person name="Grigoriev I.V."/>
            <person name="Debuchy R."/>
            <person name="Gladieux P."/>
            <person name="Thoren M.H."/>
            <person name="Johannesson H."/>
        </authorList>
    </citation>
    <scope>NUCLEOTIDE SEQUENCE</scope>
    <source>
        <strain evidence="2">SMH4131-1</strain>
    </source>
</reference>
<dbReference type="Proteomes" id="UP001286456">
    <property type="component" value="Unassembled WGS sequence"/>
</dbReference>
<evidence type="ECO:0000313" key="2">
    <source>
        <dbReference type="EMBL" id="KAK3335649.1"/>
    </source>
</evidence>
<gene>
    <name evidence="2" type="ORF">B0T19DRAFT_407054</name>
</gene>
<organism evidence="2 3">
    <name type="scientific">Cercophora scortea</name>
    <dbReference type="NCBI Taxonomy" id="314031"/>
    <lineage>
        <taxon>Eukaryota</taxon>
        <taxon>Fungi</taxon>
        <taxon>Dikarya</taxon>
        <taxon>Ascomycota</taxon>
        <taxon>Pezizomycotina</taxon>
        <taxon>Sordariomycetes</taxon>
        <taxon>Sordariomycetidae</taxon>
        <taxon>Sordariales</taxon>
        <taxon>Lasiosphaeriaceae</taxon>
        <taxon>Cercophora</taxon>
    </lineage>
</organism>
<feature type="transmembrane region" description="Helical" evidence="1">
    <location>
        <begin position="21"/>
        <end position="40"/>
    </location>
</feature>
<dbReference type="EMBL" id="JAUEPO010000001">
    <property type="protein sequence ID" value="KAK3335649.1"/>
    <property type="molecule type" value="Genomic_DNA"/>
</dbReference>
<dbReference type="AlphaFoldDB" id="A0AAE0J2C8"/>
<keyword evidence="3" id="KW-1185">Reference proteome</keyword>
<reference evidence="2" key="1">
    <citation type="journal article" date="2023" name="Mol. Phylogenet. Evol.">
        <title>Genome-scale phylogeny and comparative genomics of the fungal order Sordariales.</title>
        <authorList>
            <person name="Hensen N."/>
            <person name="Bonometti L."/>
            <person name="Westerberg I."/>
            <person name="Brannstrom I.O."/>
            <person name="Guillou S."/>
            <person name="Cros-Aarteil S."/>
            <person name="Calhoun S."/>
            <person name="Haridas S."/>
            <person name="Kuo A."/>
            <person name="Mondo S."/>
            <person name="Pangilinan J."/>
            <person name="Riley R."/>
            <person name="LaButti K."/>
            <person name="Andreopoulos B."/>
            <person name="Lipzen A."/>
            <person name="Chen C."/>
            <person name="Yan M."/>
            <person name="Daum C."/>
            <person name="Ng V."/>
            <person name="Clum A."/>
            <person name="Steindorff A."/>
            <person name="Ohm R.A."/>
            <person name="Martin F."/>
            <person name="Silar P."/>
            <person name="Natvig D.O."/>
            <person name="Lalanne C."/>
            <person name="Gautier V."/>
            <person name="Ament-Velasquez S.L."/>
            <person name="Kruys A."/>
            <person name="Hutchinson M.I."/>
            <person name="Powell A.J."/>
            <person name="Barry K."/>
            <person name="Miller A.N."/>
            <person name="Grigoriev I.V."/>
            <person name="Debuchy R."/>
            <person name="Gladieux P."/>
            <person name="Hiltunen Thoren M."/>
            <person name="Johannesson H."/>
        </authorList>
    </citation>
    <scope>NUCLEOTIDE SEQUENCE</scope>
    <source>
        <strain evidence="2">SMH4131-1</strain>
    </source>
</reference>
<evidence type="ECO:0000256" key="1">
    <source>
        <dbReference type="SAM" id="Phobius"/>
    </source>
</evidence>
<keyword evidence="1" id="KW-0472">Membrane</keyword>
<proteinExistence type="predicted"/>
<feature type="transmembrane region" description="Helical" evidence="1">
    <location>
        <begin position="60"/>
        <end position="80"/>
    </location>
</feature>
<keyword evidence="1" id="KW-0812">Transmembrane</keyword>
<accession>A0AAE0J2C8</accession>
<keyword evidence="1" id="KW-1133">Transmembrane helix</keyword>